<dbReference type="NCBIfam" id="TIGR03661">
    <property type="entry name" value="T1SS_VCA0849"/>
    <property type="match status" value="1"/>
</dbReference>
<dbReference type="SUPFAM" id="SSF53300">
    <property type="entry name" value="vWA-like"/>
    <property type="match status" value="1"/>
</dbReference>
<evidence type="ECO:0000256" key="3">
    <source>
        <dbReference type="ARBA" id="ARBA00022837"/>
    </source>
</evidence>
<dbReference type="InterPro" id="IPR036465">
    <property type="entry name" value="vWFA_dom_sf"/>
</dbReference>
<keyword evidence="2" id="KW-0964">Secreted</keyword>
<dbReference type="GO" id="GO:0005509">
    <property type="term" value="F:calcium ion binding"/>
    <property type="evidence" value="ECO:0007669"/>
    <property type="project" value="InterPro"/>
</dbReference>
<dbReference type="Proteomes" id="UP000004827">
    <property type="component" value="Unassembled WGS sequence"/>
</dbReference>
<reference evidence="5 6" key="1">
    <citation type="journal article" date="2009" name="BMC Evol. Biol.">
        <title>Genomic taxonomy of Vibrios.</title>
        <authorList>
            <person name="Thompson C.C."/>
            <person name="Vicente A.C."/>
            <person name="Souza R.C."/>
            <person name="Vasconcelos A.T."/>
            <person name="Vesth T."/>
            <person name="Alves N.Jr."/>
            <person name="Ussery D.W."/>
            <person name="Iida T."/>
            <person name="Thompson F.L."/>
        </authorList>
    </citation>
    <scope>NUCLEOTIDE SEQUENCE [LARGE SCALE GENOMIC DNA]</scope>
    <source>
        <strain evidence="5 6">VM603</strain>
    </source>
</reference>
<dbReference type="Pfam" id="PF00092">
    <property type="entry name" value="VWA"/>
    <property type="match status" value="1"/>
</dbReference>
<dbReference type="InterPro" id="IPR011049">
    <property type="entry name" value="Serralysin-like_metalloprot_C"/>
</dbReference>
<gene>
    <name evidence="5" type="ORF">VMB_17750</name>
</gene>
<dbReference type="InterPro" id="IPR019960">
    <property type="entry name" value="T1SS_VCA0849"/>
</dbReference>
<dbReference type="PROSITE" id="PS00330">
    <property type="entry name" value="HEMOLYSIN_CALCIUM"/>
    <property type="match status" value="4"/>
</dbReference>
<dbReference type="SUPFAM" id="SSF51120">
    <property type="entry name" value="beta-Roll"/>
    <property type="match status" value="2"/>
</dbReference>
<dbReference type="Gene3D" id="3.40.50.410">
    <property type="entry name" value="von Willebrand factor, type A domain"/>
    <property type="match status" value="1"/>
</dbReference>
<dbReference type="InterPro" id="IPR018511">
    <property type="entry name" value="Hemolysin-typ_Ca-bd_CS"/>
</dbReference>
<evidence type="ECO:0000259" key="4">
    <source>
        <dbReference type="PROSITE" id="PS50234"/>
    </source>
</evidence>
<proteinExistence type="predicted"/>
<dbReference type="Gene3D" id="2.150.10.10">
    <property type="entry name" value="Serralysin-like metalloprotease, C-terminal"/>
    <property type="match status" value="2"/>
</dbReference>
<accession>D2YE28</accession>
<dbReference type="CDD" id="cd00198">
    <property type="entry name" value="vWFA"/>
    <property type="match status" value="1"/>
</dbReference>
<comment type="caution">
    <text evidence="5">The sequence shown here is derived from an EMBL/GenBank/DDBJ whole genome shotgun (WGS) entry which is preliminary data.</text>
</comment>
<dbReference type="EMBL" id="ACYU01000083">
    <property type="protein sequence ID" value="EEW06991.1"/>
    <property type="molecule type" value="Genomic_DNA"/>
</dbReference>
<comment type="subcellular location">
    <subcellularLocation>
        <location evidence="1">Secreted</location>
    </subcellularLocation>
</comment>
<organism evidence="5 6">
    <name type="scientific">Vibrio mimicus VM603</name>
    <dbReference type="NCBI Taxonomy" id="671074"/>
    <lineage>
        <taxon>Bacteria</taxon>
        <taxon>Pseudomonadati</taxon>
        <taxon>Pseudomonadota</taxon>
        <taxon>Gammaproteobacteria</taxon>
        <taxon>Vibrionales</taxon>
        <taxon>Vibrionaceae</taxon>
        <taxon>Vibrio</taxon>
    </lineage>
</organism>
<name>D2YE28_VIBMI</name>
<dbReference type="AlphaFoldDB" id="D2YE28"/>
<evidence type="ECO:0000313" key="5">
    <source>
        <dbReference type="EMBL" id="EEW06991.1"/>
    </source>
</evidence>
<keyword evidence="3" id="KW-0106">Calcium</keyword>
<evidence type="ECO:0000313" key="6">
    <source>
        <dbReference type="Proteomes" id="UP000004827"/>
    </source>
</evidence>
<dbReference type="InterPro" id="IPR002035">
    <property type="entry name" value="VWF_A"/>
</dbReference>
<feature type="domain" description="VWFA" evidence="4">
    <location>
        <begin position="765"/>
        <end position="884"/>
    </location>
</feature>
<evidence type="ECO:0000256" key="1">
    <source>
        <dbReference type="ARBA" id="ARBA00004613"/>
    </source>
</evidence>
<dbReference type="Pfam" id="PF00353">
    <property type="entry name" value="HemolysinCabind"/>
    <property type="match status" value="4"/>
</dbReference>
<protein>
    <submittedName>
        <fullName evidence="5">Putative RTX protein</fullName>
    </submittedName>
</protein>
<dbReference type="RefSeq" id="WP_005509519.1">
    <property type="nucleotide sequence ID" value="NZ_ACYU01000083.1"/>
</dbReference>
<dbReference type="PANTHER" id="PTHR38340">
    <property type="entry name" value="S-LAYER PROTEIN"/>
    <property type="match status" value="1"/>
</dbReference>
<sequence>MIESNSDHGVLIGFNNPNGAHGDNVSDVEDDAANGGNAALKIIITELPEAGRLIYTDLNGVSRVITLEDVTAKSQFESDRISYQPTDGLGFLLGSKDVPDSSLKEGGFLNWGSQIDADGKVREVELANGDVITISSNSGPLTQYENQASHVGHGIGDNDGSGIEAGERISINFSSEPAHQIKVGLDGLGGLFESHDSGAALITVTYSNGTTVEFEVRKPSGVFGDDGLLQEWSHSAPNNLTIVGLSFSTLGSGNWELRYIESLPADETFKYQTVDSEGTLSNEATVIVNNSNADRTPVTEDVHVVTNEDQRYVFKWSDFGVTDVDTLPSSLSVIIGSLPDNGRLTLNGSFITIGSEISYEDIKAGKLIFTPVSDESSTNTTSQSGNVMGDQQSDYAKFDFKVSDGISTSREHSVVIDVSAVADKPTVTVTLLSEGAFVSGTPEHLVGGKNYLGWDNIDSSYNKITLTDGQDNPNVINTNQSNAIRGMGLNDSIQTNNTTYDQILAGDDAILGNSDGTNIQWVNDSLTGGSGNDILIGEQGDDALRGGDGVDTAVYAKNFSEYEIGSISYDGGGVPNFQVKDKLVTVDNPYAGEGTDQLYSIERLQFADGTYYFDASKGEWVKEQSYTEYKVAITVELTDTDGSELIDSVELSGLVEGTLIYRGNDLLGAANSEGKIIVSGGWDNNATYQVKVPSGSEGLLNLTVTAISEEKSNSDQASGHDSVQLSSFAGHEAVPGEQNITFGAEHDVAVGDLQGTVVVPGQNYNIAFMVDSSGSLDANSVGTIKTQLSTVFSSLKNSVGEYSGKVNIFLVDFDNPSRQSISVNLSDRDALTKLESVLNSMQSGGGTNYEDVFKTTANWFLSQDAINNVGASNIAYFITDGKATAYNESVNISDWKVGSSSTTLQSFSAIVASLTYPLTSPLEFAKNQNIPTANDDQAIRINVDGTIQYYKNQTWKDLGYNIRPDGTGHVEVVKIVGGSSTETIDYDEARYAFQTLTNVTVEAIGIGSNIATDYLKDFDTDKIIANDLDVANLADTILGKIETLVPTKDILDGGAGNDILFGDSVVFSGIVGQGYEAIQNYVANKLGEESVSDFQVHQYISQHTSEFDISANNHQDDRLTGGLGNDILFGQGGNDYLDGGVGKDTLYGGKGNDTLIGGDDDDILIGGLGNDILTGGEGEDLFKWVDRDLDGSKDRITDFTIGEDKIDLSDLFSDESRTLDQLLNSHVIEITEKGQDSEIIINKSVTEHVTIQLDGVSATDLINNLSSIIQIKED</sequence>
<dbReference type="InterPro" id="IPR001343">
    <property type="entry name" value="Hemolysn_Ca-bd"/>
</dbReference>
<dbReference type="InterPro" id="IPR050557">
    <property type="entry name" value="RTX_toxin/Mannuronan_C5-epim"/>
</dbReference>
<dbReference type="PANTHER" id="PTHR38340:SF1">
    <property type="entry name" value="S-LAYER PROTEIN"/>
    <property type="match status" value="1"/>
</dbReference>
<dbReference type="PRINTS" id="PR00313">
    <property type="entry name" value="CABNDNGRPT"/>
</dbReference>
<dbReference type="GO" id="GO:0005576">
    <property type="term" value="C:extracellular region"/>
    <property type="evidence" value="ECO:0007669"/>
    <property type="project" value="UniProtKB-SubCell"/>
</dbReference>
<dbReference type="PROSITE" id="PS50234">
    <property type="entry name" value="VWFA"/>
    <property type="match status" value="1"/>
</dbReference>
<evidence type="ECO:0000256" key="2">
    <source>
        <dbReference type="ARBA" id="ARBA00022525"/>
    </source>
</evidence>